<gene>
    <name evidence="3" type="ORF">IC227_07070</name>
</gene>
<protein>
    <submittedName>
        <fullName evidence="3">Gfo/Idh/MocA family oxidoreductase</fullName>
    </submittedName>
</protein>
<feature type="domain" description="Gfo/Idh/MocA-like oxidoreductase N-terminal" evidence="1">
    <location>
        <begin position="3"/>
        <end position="118"/>
    </location>
</feature>
<name>A0A931AYJ8_9ENTE</name>
<proteinExistence type="predicted"/>
<dbReference type="PANTHER" id="PTHR43377">
    <property type="entry name" value="BILIVERDIN REDUCTASE A"/>
    <property type="match status" value="1"/>
</dbReference>
<dbReference type="InterPro" id="IPR000683">
    <property type="entry name" value="Gfo/Idh/MocA-like_OxRdtase_N"/>
</dbReference>
<keyword evidence="4" id="KW-1185">Reference proteome</keyword>
<dbReference type="EMBL" id="JADAKE010000016">
    <property type="protein sequence ID" value="MBF8808114.1"/>
    <property type="molecule type" value="Genomic_DNA"/>
</dbReference>
<dbReference type="InterPro" id="IPR036291">
    <property type="entry name" value="NAD(P)-bd_dom_sf"/>
</dbReference>
<dbReference type="InterPro" id="IPR055170">
    <property type="entry name" value="GFO_IDH_MocA-like_dom"/>
</dbReference>
<evidence type="ECO:0000259" key="1">
    <source>
        <dbReference type="Pfam" id="PF01408"/>
    </source>
</evidence>
<comment type="caution">
    <text evidence="3">The sequence shown here is derived from an EMBL/GenBank/DDBJ whole genome shotgun (WGS) entry which is preliminary data.</text>
</comment>
<evidence type="ECO:0000313" key="4">
    <source>
        <dbReference type="Proteomes" id="UP000637757"/>
    </source>
</evidence>
<dbReference type="InterPro" id="IPR051450">
    <property type="entry name" value="Gfo/Idh/MocA_Oxidoreductases"/>
</dbReference>
<sequence length="266" mass="30556">MTIRFGIIGLGNRGYKYANNVIQLHKECTIEAVCDYKKKNFDKFPDISHTTNYQDIIDNPKIDAVFIATPDNTHREIILAAAQKKKHILCEKPVEITTEKLDDLCAQLKNYTHTLEIGYVLRYARSFSKVKDFLSQGVIGDVLMMNIMDHIPYGVYAFFHYWHRTREQSTSILLQKATHSLDLANWYADSLPVSVFAFGNLATMGKTGALKKFGHEVPNDLHCRNCPISKECEESIENLKFEKNISWSDTWPDNCVFNNEVDIDDH</sequence>
<dbReference type="SUPFAM" id="SSF51735">
    <property type="entry name" value="NAD(P)-binding Rossmann-fold domains"/>
    <property type="match status" value="1"/>
</dbReference>
<feature type="domain" description="GFO/IDH/MocA-like oxidoreductase" evidence="2">
    <location>
        <begin position="127"/>
        <end position="200"/>
    </location>
</feature>
<organism evidence="3 4">
    <name type="scientific">Enterococcus lacertideformus</name>
    <dbReference type="NCBI Taxonomy" id="2771493"/>
    <lineage>
        <taxon>Bacteria</taxon>
        <taxon>Bacillati</taxon>
        <taxon>Bacillota</taxon>
        <taxon>Bacilli</taxon>
        <taxon>Lactobacillales</taxon>
        <taxon>Enterococcaceae</taxon>
        <taxon>Enterococcus</taxon>
    </lineage>
</organism>
<dbReference type="Proteomes" id="UP000637757">
    <property type="component" value="Unassembled WGS sequence"/>
</dbReference>
<evidence type="ECO:0000259" key="2">
    <source>
        <dbReference type="Pfam" id="PF22725"/>
    </source>
</evidence>
<dbReference type="Pfam" id="PF22725">
    <property type="entry name" value="GFO_IDH_MocA_C3"/>
    <property type="match status" value="1"/>
</dbReference>
<dbReference type="AlphaFoldDB" id="A0A931AYJ8"/>
<accession>A0A931AYJ8</accession>
<evidence type="ECO:0000313" key="3">
    <source>
        <dbReference type="EMBL" id="MBF8808114.1"/>
    </source>
</evidence>
<dbReference type="Pfam" id="PF01408">
    <property type="entry name" value="GFO_IDH_MocA"/>
    <property type="match status" value="1"/>
</dbReference>
<dbReference type="GO" id="GO:0000166">
    <property type="term" value="F:nucleotide binding"/>
    <property type="evidence" value="ECO:0007669"/>
    <property type="project" value="InterPro"/>
</dbReference>
<dbReference type="Gene3D" id="3.30.360.10">
    <property type="entry name" value="Dihydrodipicolinate Reductase, domain 2"/>
    <property type="match status" value="1"/>
</dbReference>
<dbReference type="PANTHER" id="PTHR43377:SF2">
    <property type="entry name" value="BINDING ROSSMANN FOLD OXIDOREDUCTASE, PUTATIVE (AFU_ORTHOLOGUE AFUA_4G00560)-RELATED"/>
    <property type="match status" value="1"/>
</dbReference>
<dbReference type="Gene3D" id="3.40.50.720">
    <property type="entry name" value="NAD(P)-binding Rossmann-like Domain"/>
    <property type="match status" value="1"/>
</dbReference>
<reference evidence="3" key="1">
    <citation type="submission" date="2020-09" db="EMBL/GenBank/DDBJ databases">
        <title>Genomic insights into the novelty and pathogenicity of a unique biofilm-forming Enterococcus sp. bacteria (Enterococcus lacertideformus) identified in reptiles.</title>
        <authorList>
            <person name="Agius J.E."/>
            <person name="Phalen D.N."/>
            <person name="Rose K."/>
            <person name="Eden J.-S."/>
        </authorList>
    </citation>
    <scope>NUCLEOTIDE SEQUENCE</scope>
    <source>
        <strain evidence="3">PHRS 0518</strain>
    </source>
</reference>